<feature type="compositionally biased region" description="Low complexity" evidence="1">
    <location>
        <begin position="138"/>
        <end position="150"/>
    </location>
</feature>
<dbReference type="EMBL" id="JAQIZZ010000008">
    <property type="protein sequence ID" value="KAJ5524744.1"/>
    <property type="molecule type" value="Genomic_DNA"/>
</dbReference>
<feature type="region of interest" description="Disordered" evidence="1">
    <location>
        <begin position="79"/>
        <end position="170"/>
    </location>
</feature>
<evidence type="ECO:0000313" key="3">
    <source>
        <dbReference type="Proteomes" id="UP001220324"/>
    </source>
</evidence>
<feature type="region of interest" description="Disordered" evidence="1">
    <location>
        <begin position="1"/>
        <end position="63"/>
    </location>
</feature>
<dbReference type="Proteomes" id="UP001220324">
    <property type="component" value="Unassembled WGS sequence"/>
</dbReference>
<evidence type="ECO:0000256" key="1">
    <source>
        <dbReference type="SAM" id="MobiDB-lite"/>
    </source>
</evidence>
<feature type="compositionally biased region" description="Basic and acidic residues" evidence="1">
    <location>
        <begin position="114"/>
        <end position="136"/>
    </location>
</feature>
<comment type="caution">
    <text evidence="2">The sequence shown here is derived from an EMBL/GenBank/DDBJ whole genome shotgun (WGS) entry which is preliminary data.</text>
</comment>
<reference evidence="2 3" key="1">
    <citation type="journal article" date="2023" name="IMA Fungus">
        <title>Comparative genomic study of the Penicillium genus elucidates a diverse pangenome and 15 lateral gene transfer events.</title>
        <authorList>
            <person name="Petersen C."/>
            <person name="Sorensen T."/>
            <person name="Nielsen M.R."/>
            <person name="Sondergaard T.E."/>
            <person name="Sorensen J.L."/>
            <person name="Fitzpatrick D.A."/>
            <person name="Frisvad J.C."/>
            <person name="Nielsen K.L."/>
        </authorList>
    </citation>
    <scope>NUCLEOTIDE SEQUENCE [LARGE SCALE GENOMIC DNA]</scope>
    <source>
        <strain evidence="2 3">IBT 35679</strain>
    </source>
</reference>
<feature type="compositionally biased region" description="Low complexity" evidence="1">
    <location>
        <begin position="204"/>
        <end position="216"/>
    </location>
</feature>
<name>A0AAD6CM90_9EURO</name>
<gene>
    <name evidence="2" type="ORF">N7494_011394</name>
</gene>
<keyword evidence="3" id="KW-1185">Reference proteome</keyword>
<evidence type="ECO:0000313" key="2">
    <source>
        <dbReference type="EMBL" id="KAJ5524744.1"/>
    </source>
</evidence>
<protein>
    <submittedName>
        <fullName evidence="2">Uncharacterized protein</fullName>
    </submittedName>
</protein>
<dbReference type="AlphaFoldDB" id="A0AAD6CM90"/>
<feature type="region of interest" description="Disordered" evidence="1">
    <location>
        <begin position="202"/>
        <end position="244"/>
    </location>
</feature>
<accession>A0AAD6CM90</accession>
<sequence length="479" mass="52394">MGRKVLRNLTSPIRSIRNRHRERREAREAAPGPGRRGARGRGEASAAAPRIEEAIPGPNLGLDDNTVEEMLEAVKIRVKTVKKPAARTPTIVVAKDTKGDSRSGCGALKKRKSKDSGTRTTRSEAGVKKSNSEKSSKSGRGSSGNAGEESAAARKGKKPAKKASTASLASTISSRLSIEGARVAGYFEGTYIQSTGLTARHRATAPAATEPSASEPGSLLAAPAQGSRLGRISSGDWEEKDASKPREFLRERGIQMARWIENPKAPGCPISESKTSTKELLEYTEGIKLNNPDFKTLGQTEITMYLPPPEVLPRAHGDYRRLVIDSLNFMCYTVMSKYVILLENIWRDPMGRVNYPHISDAVVCMHREAYGTNEMLRYIIASVVVNPQTQNYVESVLYPGGWHTIPQYQGGEKEGDSKTKPDFFARGTPEFQELLGTRIGRTVGAILLSAFPRGTRRITGIHVWVCVGGLQFRFDIRSN</sequence>
<organism evidence="2 3">
    <name type="scientific">Penicillium frequentans</name>
    <dbReference type="NCBI Taxonomy" id="3151616"/>
    <lineage>
        <taxon>Eukaryota</taxon>
        <taxon>Fungi</taxon>
        <taxon>Dikarya</taxon>
        <taxon>Ascomycota</taxon>
        <taxon>Pezizomycotina</taxon>
        <taxon>Eurotiomycetes</taxon>
        <taxon>Eurotiomycetidae</taxon>
        <taxon>Eurotiales</taxon>
        <taxon>Aspergillaceae</taxon>
        <taxon>Penicillium</taxon>
    </lineage>
</organism>
<proteinExistence type="predicted"/>